<protein>
    <submittedName>
        <fullName evidence="1">Uncharacterized protein</fullName>
    </submittedName>
</protein>
<evidence type="ECO:0000313" key="1">
    <source>
        <dbReference type="EMBL" id="PNX99143.1"/>
    </source>
</evidence>
<sequence>MLMADFTGLHPQLSWRSSSIPPKNHLLNLPSKFPYPSESWRSVDGDYGRYLHSTELGINIFCLDKQQILPLLFGLHRCSNLFWPPPQWTGLD</sequence>
<accession>A0A2K3N7W1</accession>
<dbReference type="EMBL" id="ASHM01017436">
    <property type="protein sequence ID" value="PNX99143.1"/>
    <property type="molecule type" value="Genomic_DNA"/>
</dbReference>
<proteinExistence type="predicted"/>
<name>A0A2K3N7W1_TRIPR</name>
<reference evidence="1 2" key="2">
    <citation type="journal article" date="2017" name="Front. Plant Sci.">
        <title>Gene Classification and Mining of Molecular Markers Useful in Red Clover (Trifolium pratense) Breeding.</title>
        <authorList>
            <person name="Istvanek J."/>
            <person name="Dluhosova J."/>
            <person name="Dluhos P."/>
            <person name="Patkova L."/>
            <person name="Nedelnik J."/>
            <person name="Repkova J."/>
        </authorList>
    </citation>
    <scope>NUCLEOTIDE SEQUENCE [LARGE SCALE GENOMIC DNA]</scope>
    <source>
        <strain evidence="2">cv. Tatra</strain>
        <tissue evidence="1">Young leaves</tissue>
    </source>
</reference>
<gene>
    <name evidence="1" type="ORF">L195_g022406</name>
</gene>
<comment type="caution">
    <text evidence="1">The sequence shown here is derived from an EMBL/GenBank/DDBJ whole genome shotgun (WGS) entry which is preliminary data.</text>
</comment>
<dbReference type="Proteomes" id="UP000236291">
    <property type="component" value="Unassembled WGS sequence"/>
</dbReference>
<reference evidence="1 2" key="1">
    <citation type="journal article" date="2014" name="Am. J. Bot.">
        <title>Genome assembly and annotation for red clover (Trifolium pratense; Fabaceae).</title>
        <authorList>
            <person name="Istvanek J."/>
            <person name="Jaros M."/>
            <person name="Krenek A."/>
            <person name="Repkova J."/>
        </authorList>
    </citation>
    <scope>NUCLEOTIDE SEQUENCE [LARGE SCALE GENOMIC DNA]</scope>
    <source>
        <strain evidence="2">cv. Tatra</strain>
        <tissue evidence="1">Young leaves</tissue>
    </source>
</reference>
<organism evidence="1 2">
    <name type="scientific">Trifolium pratense</name>
    <name type="common">Red clover</name>
    <dbReference type="NCBI Taxonomy" id="57577"/>
    <lineage>
        <taxon>Eukaryota</taxon>
        <taxon>Viridiplantae</taxon>
        <taxon>Streptophyta</taxon>
        <taxon>Embryophyta</taxon>
        <taxon>Tracheophyta</taxon>
        <taxon>Spermatophyta</taxon>
        <taxon>Magnoliopsida</taxon>
        <taxon>eudicotyledons</taxon>
        <taxon>Gunneridae</taxon>
        <taxon>Pentapetalae</taxon>
        <taxon>rosids</taxon>
        <taxon>fabids</taxon>
        <taxon>Fabales</taxon>
        <taxon>Fabaceae</taxon>
        <taxon>Papilionoideae</taxon>
        <taxon>50 kb inversion clade</taxon>
        <taxon>NPAAA clade</taxon>
        <taxon>Hologalegina</taxon>
        <taxon>IRL clade</taxon>
        <taxon>Trifolieae</taxon>
        <taxon>Trifolium</taxon>
    </lineage>
</organism>
<evidence type="ECO:0000313" key="2">
    <source>
        <dbReference type="Proteomes" id="UP000236291"/>
    </source>
</evidence>
<dbReference type="AlphaFoldDB" id="A0A2K3N7W1"/>